<dbReference type="Proteomes" id="UP000604273">
    <property type="component" value="Unassembled WGS sequence"/>
</dbReference>
<dbReference type="AlphaFoldDB" id="A0A8H4TAA8"/>
<sequence>MAKVTAKCEFMENVLPAGRLSLKERFHVAEDDHGEPMIFSLDIRNQLCLIMKGTEGHNQLINLSDRFGLSKDESVGSFSVSQNKNGHIHLCFTARKSGAADRLIVVQPIAASWPEWTRKMDPSQDLYSGEQWNIHVREILLGTSNDSSQQKTSYPQIYLVFKHQELDTEDIWALTVSTETKSWTNAKVFQMPCNADMIIDKCVASLRQGPVSYRGMFVLYKKAMADPTQLAFVGFDPTVTSPTLRKIPQKVPKGACLLASMENSRGCTDLLVAGNELTWHKSGDCYKGATSWTVLSSDVAMSKLSQLHVAQSQGAVSIWSLTREAGLSYQEFETHDLSPPESRTPIIPLLSTNDVVDRFAALQNPRLGQKLLVIGENGSMKALEQSNESGLWMSPADVTIPQSDEIIEFKSYTIHANITDERGLPLIKHSVKLQSSTSVELIVNGVSLRGSPLGRVVDTDDSGTLTIIIRSDGLASPIITISDPDSSRRTFIDGPVTIDPMTKLWSTVDGIKSADDLKRMTLPDGTSFVTSSASEKDLEKAAQALQDLCKVRQELFSPTNSSVSQPSGQVGFADRMWGLWYTLRDQITAGFQWVIRKVGQAWEFIVEVANQAWTFILTNAPQVAEAMQQVLSTVTKGFDLLKKKFEFIFSWGDILDVKNILVNITTQGLLWGVDGITLVEMQTNDFFDDLRKKVRQIKATKLPLEMANMKAAKDPELERQAKAERGSSAEEETLSSPGAQFGTYHLKHSGGTFGPRSKDQTSIDRLLFRLQLVLEKLKTLTERLKENFGTLFQHKDLTVDQILSSLSLDLLEDVIGVAQSMVIGVLGSFSDLLLDLVDGINKPITIPVLSPYYKKLTRGSELTILDAVALVLAIPGTYLYKFVTNEKPSEIEGIETLIKPDIMKAELDQRMGRLRAETPPTDPTTGLFALQGLSFVATPTTGSDRNANTAREPSVNKLKVINSKGLTEEQVEAIRYNQKRFASSSSTVSTLLKIVIPAGAGIWYSCRTWPKLFLTEPYHPIKALLDAGGKLIVWLGQFVSVARYSSDDIKNGRWGIEDRWKEPGFTHRIYIWGVGVFPMIGVLGGNELGYIFGTISGVIQVVLLAWQHIESWTVGAGYSIYLATEEWVKVSAKLVTAISGLTKGGGGYGATAALILNTVGAEMSLMRVALEVAEVRDVLCTGMDLEL</sequence>
<feature type="region of interest" description="Disordered" evidence="1">
    <location>
        <begin position="713"/>
        <end position="741"/>
    </location>
</feature>
<protein>
    <submittedName>
        <fullName evidence="2">Uncharacterized protein</fullName>
    </submittedName>
</protein>
<organism evidence="2 3">
    <name type="scientific">Fusarium gaditjirri</name>
    <dbReference type="NCBI Taxonomy" id="282569"/>
    <lineage>
        <taxon>Eukaryota</taxon>
        <taxon>Fungi</taxon>
        <taxon>Dikarya</taxon>
        <taxon>Ascomycota</taxon>
        <taxon>Pezizomycotina</taxon>
        <taxon>Sordariomycetes</taxon>
        <taxon>Hypocreomycetidae</taxon>
        <taxon>Hypocreales</taxon>
        <taxon>Nectriaceae</taxon>
        <taxon>Fusarium</taxon>
        <taxon>Fusarium nisikadoi species complex</taxon>
    </lineage>
</organism>
<proteinExistence type="predicted"/>
<gene>
    <name evidence="2" type="ORF">FGADI_5436</name>
</gene>
<evidence type="ECO:0000313" key="3">
    <source>
        <dbReference type="Proteomes" id="UP000604273"/>
    </source>
</evidence>
<keyword evidence="3" id="KW-1185">Reference proteome</keyword>
<dbReference type="OrthoDB" id="3235083at2759"/>
<name>A0A8H4TAA8_9HYPO</name>
<evidence type="ECO:0000256" key="1">
    <source>
        <dbReference type="SAM" id="MobiDB-lite"/>
    </source>
</evidence>
<feature type="compositionally biased region" description="Basic and acidic residues" evidence="1">
    <location>
        <begin position="713"/>
        <end position="728"/>
    </location>
</feature>
<reference evidence="2" key="2">
    <citation type="submission" date="2020-05" db="EMBL/GenBank/DDBJ databases">
        <authorList>
            <person name="Kim H.-S."/>
            <person name="Proctor R.H."/>
            <person name="Brown D.W."/>
        </authorList>
    </citation>
    <scope>NUCLEOTIDE SEQUENCE</scope>
    <source>
        <strain evidence="2">NRRL 45417</strain>
    </source>
</reference>
<dbReference type="EMBL" id="JABFAI010000124">
    <property type="protein sequence ID" value="KAF4954223.1"/>
    <property type="molecule type" value="Genomic_DNA"/>
</dbReference>
<reference evidence="2" key="1">
    <citation type="journal article" date="2020" name="BMC Genomics">
        <title>Correction to: Identification and distribution of gene clusters required for synthesis of sphingolipid metabolism inhibitors in diverse species of the filamentous fungus Fusarium.</title>
        <authorList>
            <person name="Kim H.S."/>
            <person name="Lohmar J.M."/>
            <person name="Busman M."/>
            <person name="Brown D.W."/>
            <person name="Naumann T.A."/>
            <person name="Divon H.H."/>
            <person name="Lysoe E."/>
            <person name="Uhlig S."/>
            <person name="Proctor R.H."/>
        </authorList>
    </citation>
    <scope>NUCLEOTIDE SEQUENCE</scope>
    <source>
        <strain evidence="2">NRRL 45417</strain>
    </source>
</reference>
<evidence type="ECO:0000313" key="2">
    <source>
        <dbReference type="EMBL" id="KAF4954223.1"/>
    </source>
</evidence>
<comment type="caution">
    <text evidence="2">The sequence shown here is derived from an EMBL/GenBank/DDBJ whole genome shotgun (WGS) entry which is preliminary data.</text>
</comment>
<accession>A0A8H4TAA8</accession>